<dbReference type="InterPro" id="IPR036286">
    <property type="entry name" value="LexA/Signal_pep-like_sf"/>
</dbReference>
<evidence type="ECO:0000256" key="3">
    <source>
        <dbReference type="ARBA" id="ARBA00022989"/>
    </source>
</evidence>
<dbReference type="GO" id="GO:0004252">
    <property type="term" value="F:serine-type endopeptidase activity"/>
    <property type="evidence" value="ECO:0007669"/>
    <property type="project" value="UniProtKB-UniRule"/>
</dbReference>
<feature type="transmembrane region" description="Helical" evidence="6">
    <location>
        <begin position="6"/>
        <end position="27"/>
    </location>
</feature>
<organism evidence="8 9">
    <name type="scientific">Candidatus Yonathbacteria bacterium RIFCSPLOWO2_01_FULL_43_27</name>
    <dbReference type="NCBI Taxonomy" id="1802726"/>
    <lineage>
        <taxon>Bacteria</taxon>
        <taxon>Candidatus Yonathiibacteriota</taxon>
    </lineage>
</organism>
<dbReference type="GO" id="GO:0006465">
    <property type="term" value="P:signal peptide processing"/>
    <property type="evidence" value="ECO:0007669"/>
    <property type="project" value="UniProtKB-UniRule"/>
</dbReference>
<keyword evidence="2 6" id="KW-0812">Transmembrane</keyword>
<evidence type="ECO:0000313" key="8">
    <source>
        <dbReference type="EMBL" id="OHA82662.1"/>
    </source>
</evidence>
<evidence type="ECO:0000313" key="9">
    <source>
        <dbReference type="Proteomes" id="UP000178817"/>
    </source>
</evidence>
<feature type="transmembrane region" description="Helical" evidence="6">
    <location>
        <begin position="135"/>
        <end position="153"/>
    </location>
</feature>
<comment type="subcellular location">
    <subcellularLocation>
        <location evidence="1">Membrane</location>
    </subcellularLocation>
</comment>
<dbReference type="PRINTS" id="PR00728">
    <property type="entry name" value="SIGNALPTASE"/>
</dbReference>
<name>A0A1G2SD84_9BACT</name>
<evidence type="ECO:0000259" key="7">
    <source>
        <dbReference type="Pfam" id="PF10502"/>
    </source>
</evidence>
<evidence type="ECO:0000256" key="5">
    <source>
        <dbReference type="NCBIfam" id="TIGR02228"/>
    </source>
</evidence>
<dbReference type="InterPro" id="IPR001733">
    <property type="entry name" value="Peptidase_S26B"/>
</dbReference>
<comment type="caution">
    <text evidence="8">The sequence shown here is derived from an EMBL/GenBank/DDBJ whole genome shotgun (WGS) entry which is preliminary data.</text>
</comment>
<dbReference type="PANTHER" id="PTHR10806:SF6">
    <property type="entry name" value="SIGNAL PEPTIDASE COMPLEX CATALYTIC SUBUNIT SEC11"/>
    <property type="match status" value="1"/>
</dbReference>
<accession>A0A1G2SD84</accession>
<dbReference type="GO" id="GO:0016020">
    <property type="term" value="C:membrane"/>
    <property type="evidence" value="ECO:0007669"/>
    <property type="project" value="UniProtKB-SubCell"/>
</dbReference>
<dbReference type="GO" id="GO:0009003">
    <property type="term" value="F:signal peptidase activity"/>
    <property type="evidence" value="ECO:0007669"/>
    <property type="project" value="UniProtKB-EC"/>
</dbReference>
<sequence length="173" mass="18879">MIKILTYIFGAMVIVIALLLVVSFFPIMGNYKIMIVQSGSMEPTIKTGSIVIVKPAPSYDVGDVITFGPTPRGKISTTHRIVAENIKNGLETYTTKGDSNDSVDLKGVLQKDVLGKVYLSVPFVGYALTAVKEPIGFLILIIVPALLILFDEGKKIFLELKKMKRGAEENTQS</sequence>
<gene>
    <name evidence="8" type="ORF">A3B07_01890</name>
</gene>
<dbReference type="SUPFAM" id="SSF51306">
    <property type="entry name" value="LexA/Signal peptidase"/>
    <property type="match status" value="1"/>
</dbReference>
<dbReference type="NCBIfam" id="TIGR02228">
    <property type="entry name" value="sigpep_I_arch"/>
    <property type="match status" value="1"/>
</dbReference>
<protein>
    <recommendedName>
        <fullName evidence="5">Signal peptidase I</fullName>
        <ecNumber evidence="5">3.4.21.89</ecNumber>
    </recommendedName>
</protein>
<proteinExistence type="predicted"/>
<dbReference type="Gene3D" id="2.10.109.10">
    <property type="entry name" value="Umud Fragment, subunit A"/>
    <property type="match status" value="1"/>
</dbReference>
<reference evidence="8 9" key="1">
    <citation type="journal article" date="2016" name="Nat. Commun.">
        <title>Thousands of microbial genomes shed light on interconnected biogeochemical processes in an aquifer system.</title>
        <authorList>
            <person name="Anantharaman K."/>
            <person name="Brown C.T."/>
            <person name="Hug L.A."/>
            <person name="Sharon I."/>
            <person name="Castelle C.J."/>
            <person name="Probst A.J."/>
            <person name="Thomas B.C."/>
            <person name="Singh A."/>
            <person name="Wilkins M.J."/>
            <person name="Karaoz U."/>
            <person name="Brodie E.L."/>
            <person name="Williams K.H."/>
            <person name="Hubbard S.S."/>
            <person name="Banfield J.F."/>
        </authorList>
    </citation>
    <scope>NUCLEOTIDE SEQUENCE [LARGE SCALE GENOMIC DNA]</scope>
</reference>
<dbReference type="EC" id="3.4.21.89" evidence="5"/>
<dbReference type="Pfam" id="PF10502">
    <property type="entry name" value="Peptidase_S26"/>
    <property type="match status" value="1"/>
</dbReference>
<dbReference type="STRING" id="1802726.A3B07_01890"/>
<dbReference type="PANTHER" id="PTHR10806">
    <property type="entry name" value="SIGNAL PEPTIDASE COMPLEX CATALYTIC SUBUNIT SEC11"/>
    <property type="match status" value="1"/>
</dbReference>
<evidence type="ECO:0000256" key="1">
    <source>
        <dbReference type="ARBA" id="ARBA00004370"/>
    </source>
</evidence>
<dbReference type="InterPro" id="IPR019533">
    <property type="entry name" value="Peptidase_S26"/>
</dbReference>
<dbReference type="AlphaFoldDB" id="A0A1G2SD84"/>
<keyword evidence="3 6" id="KW-1133">Transmembrane helix</keyword>
<feature type="domain" description="Peptidase S26" evidence="7">
    <location>
        <begin position="13"/>
        <end position="83"/>
    </location>
</feature>
<dbReference type="EMBL" id="MHUV01000005">
    <property type="protein sequence ID" value="OHA82662.1"/>
    <property type="molecule type" value="Genomic_DNA"/>
</dbReference>
<evidence type="ECO:0000256" key="6">
    <source>
        <dbReference type="SAM" id="Phobius"/>
    </source>
</evidence>
<keyword evidence="4 6" id="KW-0472">Membrane</keyword>
<evidence type="ECO:0000256" key="4">
    <source>
        <dbReference type="ARBA" id="ARBA00023136"/>
    </source>
</evidence>
<dbReference type="Proteomes" id="UP000178817">
    <property type="component" value="Unassembled WGS sequence"/>
</dbReference>
<dbReference type="CDD" id="cd06530">
    <property type="entry name" value="S26_SPase_I"/>
    <property type="match status" value="1"/>
</dbReference>
<evidence type="ECO:0000256" key="2">
    <source>
        <dbReference type="ARBA" id="ARBA00022692"/>
    </source>
</evidence>